<proteinExistence type="predicted"/>
<dbReference type="EMBL" id="JH921431">
    <property type="protein sequence ID" value="EKD19042.1"/>
    <property type="molecule type" value="Genomic_DNA"/>
</dbReference>
<evidence type="ECO:0000313" key="2">
    <source>
        <dbReference type="EMBL" id="EKD19042.1"/>
    </source>
</evidence>
<dbReference type="Proteomes" id="UP000006753">
    <property type="component" value="Unassembled WGS sequence"/>
</dbReference>
<dbReference type="HOGENOM" id="CLU_2455190_0_0_1"/>
<gene>
    <name evidence="2" type="ORF">MBM_02279</name>
</gene>
<accession>K1X226</accession>
<dbReference type="KEGG" id="mbe:MBM_02279"/>
<dbReference type="AlphaFoldDB" id="K1X226"/>
<organism evidence="2 3">
    <name type="scientific">Marssonina brunnea f. sp. multigermtubi (strain MB_m1)</name>
    <name type="common">Marssonina leaf spot fungus</name>
    <dbReference type="NCBI Taxonomy" id="1072389"/>
    <lineage>
        <taxon>Eukaryota</taxon>
        <taxon>Fungi</taxon>
        <taxon>Dikarya</taxon>
        <taxon>Ascomycota</taxon>
        <taxon>Pezizomycotina</taxon>
        <taxon>Leotiomycetes</taxon>
        <taxon>Helotiales</taxon>
        <taxon>Drepanopezizaceae</taxon>
        <taxon>Drepanopeziza</taxon>
    </lineage>
</organism>
<protein>
    <submittedName>
        <fullName evidence="2">Uncharacterized protein</fullName>
    </submittedName>
</protein>
<feature type="region of interest" description="Disordered" evidence="1">
    <location>
        <begin position="59"/>
        <end position="89"/>
    </location>
</feature>
<evidence type="ECO:0000256" key="1">
    <source>
        <dbReference type="SAM" id="MobiDB-lite"/>
    </source>
</evidence>
<keyword evidence="3" id="KW-1185">Reference proteome</keyword>
<evidence type="ECO:0000313" key="3">
    <source>
        <dbReference type="Proteomes" id="UP000006753"/>
    </source>
</evidence>
<name>K1X226_MARBU</name>
<sequence>MSACHWGHEHRSRVWLSIDLSTCAVGASALASVVTGLEGRVFQVYTAIGAAPHMQADVVGDTDRADTASGSGSGSVGTPREDGGGATGR</sequence>
<reference evidence="2 3" key="1">
    <citation type="journal article" date="2012" name="BMC Genomics">
        <title>Sequencing the genome of Marssonina brunnea reveals fungus-poplar co-evolution.</title>
        <authorList>
            <person name="Zhu S."/>
            <person name="Cao Y.-Z."/>
            <person name="Jiang C."/>
            <person name="Tan B.-Y."/>
            <person name="Wang Z."/>
            <person name="Feng S."/>
            <person name="Zhang L."/>
            <person name="Su X.-H."/>
            <person name="Brejova B."/>
            <person name="Vinar T."/>
            <person name="Xu M."/>
            <person name="Wang M.-X."/>
            <person name="Zhang S.-G."/>
            <person name="Huang M.-R."/>
            <person name="Wu R."/>
            <person name="Zhou Y."/>
        </authorList>
    </citation>
    <scope>NUCLEOTIDE SEQUENCE [LARGE SCALE GENOMIC DNA]</scope>
    <source>
        <strain evidence="2 3">MB_m1</strain>
    </source>
</reference>
<dbReference type="InParanoid" id="K1X226"/>